<accession>A0A3A1UYB8</accession>
<evidence type="ECO:0000259" key="1">
    <source>
        <dbReference type="Pfam" id="PF08818"/>
    </source>
</evidence>
<dbReference type="SUPFAM" id="SSF159888">
    <property type="entry name" value="YdhG-like"/>
    <property type="match status" value="1"/>
</dbReference>
<feature type="domain" description="YdhG-like" evidence="1">
    <location>
        <begin position="24"/>
        <end position="131"/>
    </location>
</feature>
<dbReference type="Gene3D" id="3.90.1150.200">
    <property type="match status" value="1"/>
</dbReference>
<dbReference type="EMBL" id="QXQA01000008">
    <property type="protein sequence ID" value="RIX52172.1"/>
    <property type="molecule type" value="Genomic_DNA"/>
</dbReference>
<dbReference type="AlphaFoldDB" id="A0A3A1UYB8"/>
<protein>
    <submittedName>
        <fullName evidence="2">DUF1801 domain-containing protein</fullName>
    </submittedName>
</protein>
<dbReference type="InterPro" id="IPR014922">
    <property type="entry name" value="YdhG-like"/>
</dbReference>
<keyword evidence="3" id="KW-1185">Reference proteome</keyword>
<name>A0A3A1UYB8_9BACL</name>
<evidence type="ECO:0000313" key="3">
    <source>
        <dbReference type="Proteomes" id="UP000266482"/>
    </source>
</evidence>
<proteinExistence type="predicted"/>
<sequence length="134" mass="15585">MIMEIVSGNQQVEEFLQKLDHPFKTEIEEVRKIILSMEKGLSEHVKWNAPSFYLHNDDRVTFNLHGNGFFRLVLHRGAKAKETVNLKPHFEDVPKGFMVWAANDRATIKLTDLKDVEAKRELLKEVVGRWVDVT</sequence>
<evidence type="ECO:0000313" key="2">
    <source>
        <dbReference type="EMBL" id="RIX52172.1"/>
    </source>
</evidence>
<reference evidence="2 3" key="1">
    <citation type="submission" date="2018-09" db="EMBL/GenBank/DDBJ databases">
        <title>Paenibacillus aracenensis nov. sp. isolated from a cave in southern Spain.</title>
        <authorList>
            <person name="Jurado V."/>
            <person name="Gutierrez-Patricio S."/>
            <person name="Gonzalez-Pimentel J.L."/>
            <person name="Miller A.Z."/>
            <person name="Laiz L."/>
            <person name="Saiz-Jimenez C."/>
        </authorList>
    </citation>
    <scope>NUCLEOTIDE SEQUENCE [LARGE SCALE GENOMIC DNA]</scope>
    <source>
        <strain evidence="2 3">DSM 22867</strain>
    </source>
</reference>
<dbReference type="Pfam" id="PF08818">
    <property type="entry name" value="DUF1801"/>
    <property type="match status" value="1"/>
</dbReference>
<dbReference type="OrthoDB" id="9811812at2"/>
<comment type="caution">
    <text evidence="2">The sequence shown here is derived from an EMBL/GenBank/DDBJ whole genome shotgun (WGS) entry which is preliminary data.</text>
</comment>
<gene>
    <name evidence="2" type="ORF">D3P08_14475</name>
</gene>
<dbReference type="Proteomes" id="UP000266482">
    <property type="component" value="Unassembled WGS sequence"/>
</dbReference>
<organism evidence="2 3">
    <name type="scientific">Paenibacillus nanensis</name>
    <dbReference type="NCBI Taxonomy" id="393251"/>
    <lineage>
        <taxon>Bacteria</taxon>
        <taxon>Bacillati</taxon>
        <taxon>Bacillota</taxon>
        <taxon>Bacilli</taxon>
        <taxon>Bacillales</taxon>
        <taxon>Paenibacillaceae</taxon>
        <taxon>Paenibacillus</taxon>
    </lineage>
</organism>